<keyword evidence="5" id="KW-1003">Cell membrane</keyword>
<keyword evidence="4" id="KW-0813">Transport</keyword>
<keyword evidence="6" id="KW-0997">Cell inner membrane</keyword>
<organism evidence="11 12">
    <name type="scientific">Motilibacter peucedani</name>
    <dbReference type="NCBI Taxonomy" id="598650"/>
    <lineage>
        <taxon>Bacteria</taxon>
        <taxon>Bacillati</taxon>
        <taxon>Actinomycetota</taxon>
        <taxon>Actinomycetes</taxon>
        <taxon>Motilibacterales</taxon>
        <taxon>Motilibacteraceae</taxon>
        <taxon>Motilibacter</taxon>
    </lineage>
</organism>
<dbReference type="AlphaFoldDB" id="A0A420XS97"/>
<keyword evidence="7 10" id="KW-0732">Signal</keyword>
<dbReference type="EMBL" id="RBWV01000010">
    <property type="protein sequence ID" value="RKS77700.1"/>
    <property type="molecule type" value="Genomic_DNA"/>
</dbReference>
<feature type="region of interest" description="Disordered" evidence="9">
    <location>
        <begin position="30"/>
        <end position="50"/>
    </location>
</feature>
<dbReference type="PANTHER" id="PTHR30024">
    <property type="entry name" value="ALIPHATIC SULFONATES-BINDING PROTEIN-RELATED"/>
    <property type="match status" value="1"/>
</dbReference>
<dbReference type="Pfam" id="PF13379">
    <property type="entry name" value="NMT1_2"/>
    <property type="match status" value="1"/>
</dbReference>
<evidence type="ECO:0000256" key="5">
    <source>
        <dbReference type="ARBA" id="ARBA00022475"/>
    </source>
</evidence>
<dbReference type="Gene3D" id="3.40.190.10">
    <property type="entry name" value="Periplasmic binding protein-like II"/>
    <property type="match status" value="2"/>
</dbReference>
<dbReference type="CDD" id="cd13553">
    <property type="entry name" value="PBP2_NrtA_CpmA_like"/>
    <property type="match status" value="1"/>
</dbReference>
<dbReference type="InterPro" id="IPR044527">
    <property type="entry name" value="NrtA/CpmA_ABC-bd_dom"/>
</dbReference>
<dbReference type="RefSeq" id="WP_121192707.1">
    <property type="nucleotide sequence ID" value="NZ_RBWV01000010.1"/>
</dbReference>
<dbReference type="PANTHER" id="PTHR30024:SF47">
    <property type="entry name" value="TAURINE-BINDING PERIPLASMIC PROTEIN"/>
    <property type="match status" value="1"/>
</dbReference>
<dbReference type="InterPro" id="IPR010067">
    <property type="entry name" value="ABC_SsuA_sub-bd"/>
</dbReference>
<evidence type="ECO:0000256" key="9">
    <source>
        <dbReference type="SAM" id="MobiDB-lite"/>
    </source>
</evidence>
<evidence type="ECO:0000256" key="7">
    <source>
        <dbReference type="ARBA" id="ARBA00022729"/>
    </source>
</evidence>
<evidence type="ECO:0000313" key="11">
    <source>
        <dbReference type="EMBL" id="RKS77700.1"/>
    </source>
</evidence>
<evidence type="ECO:0000256" key="4">
    <source>
        <dbReference type="ARBA" id="ARBA00022448"/>
    </source>
</evidence>
<dbReference type="Proteomes" id="UP000281955">
    <property type="component" value="Unassembled WGS sequence"/>
</dbReference>
<dbReference type="PROSITE" id="PS51257">
    <property type="entry name" value="PROKAR_LIPOPROTEIN"/>
    <property type="match status" value="1"/>
</dbReference>
<accession>A0A420XS97</accession>
<comment type="subcellular location">
    <subcellularLocation>
        <location evidence="2">Cell inner membrane</location>
    </subcellularLocation>
    <subcellularLocation>
        <location evidence="1">Periplasm</location>
    </subcellularLocation>
</comment>
<evidence type="ECO:0000313" key="12">
    <source>
        <dbReference type="Proteomes" id="UP000281955"/>
    </source>
</evidence>
<evidence type="ECO:0000256" key="3">
    <source>
        <dbReference type="ARBA" id="ARBA00010742"/>
    </source>
</evidence>
<evidence type="ECO:0000256" key="6">
    <source>
        <dbReference type="ARBA" id="ARBA00022519"/>
    </source>
</evidence>
<sequence>MTRTTRWRRTLALAAAVPLVSALAACASADSKPQSGSSASTPAAASTTDSAAPLAESKTLRLGFFGNVTHATPLVGLKEGIYAKALGSTTISTKIFNAGPAAVEAITGGSLDAAYLGPNPAINGYVKSKGKLLRIIAGATSGGAALVVKPSITSVAQLKGAKLATPQLGGTQDVALRAFLNTHGLKVPVSGKGDVSIINAENATTLQQFQAGAIDGAWLPEPWASRLVIEAGAKVLVDEKTLWPAGKFVTTHLVVSQEFLDKYPGTVKKLLEGQVETTAWIKANPDKAKADVNAQLADPDISGKALEQDVLDAAWKNIAVTDDPIASSLKQSAQNAVSAGLLDPPDLSGIYDLRLLDQVLQEHGEPAVDAAGLGV</sequence>
<gene>
    <name evidence="11" type="ORF">CLV35_1394</name>
</gene>
<feature type="signal peptide" evidence="10">
    <location>
        <begin position="1"/>
        <end position="29"/>
    </location>
</feature>
<evidence type="ECO:0000256" key="10">
    <source>
        <dbReference type="SAM" id="SignalP"/>
    </source>
</evidence>
<dbReference type="GO" id="GO:0042626">
    <property type="term" value="F:ATPase-coupled transmembrane transporter activity"/>
    <property type="evidence" value="ECO:0007669"/>
    <property type="project" value="InterPro"/>
</dbReference>
<dbReference type="InParanoid" id="A0A420XS97"/>
<evidence type="ECO:0000256" key="2">
    <source>
        <dbReference type="ARBA" id="ARBA00004533"/>
    </source>
</evidence>
<name>A0A420XS97_9ACTN</name>
<dbReference type="NCBIfam" id="TIGR01728">
    <property type="entry name" value="SsuA_fam"/>
    <property type="match status" value="1"/>
</dbReference>
<keyword evidence="8" id="KW-0472">Membrane</keyword>
<protein>
    <submittedName>
        <fullName evidence="11">NitT/TauT family transport system substrate-binding protein</fullName>
    </submittedName>
</protein>
<evidence type="ECO:0000256" key="1">
    <source>
        <dbReference type="ARBA" id="ARBA00004418"/>
    </source>
</evidence>
<dbReference type="GO" id="GO:0042597">
    <property type="term" value="C:periplasmic space"/>
    <property type="evidence" value="ECO:0007669"/>
    <property type="project" value="UniProtKB-SubCell"/>
</dbReference>
<evidence type="ECO:0000256" key="8">
    <source>
        <dbReference type="ARBA" id="ARBA00023136"/>
    </source>
</evidence>
<dbReference type="SUPFAM" id="SSF53850">
    <property type="entry name" value="Periplasmic binding protein-like II"/>
    <property type="match status" value="1"/>
</dbReference>
<feature type="chain" id="PRO_5019110159" evidence="10">
    <location>
        <begin position="30"/>
        <end position="375"/>
    </location>
</feature>
<proteinExistence type="inferred from homology"/>
<dbReference type="GO" id="GO:0005886">
    <property type="term" value="C:plasma membrane"/>
    <property type="evidence" value="ECO:0007669"/>
    <property type="project" value="UniProtKB-SubCell"/>
</dbReference>
<comment type="caution">
    <text evidence="11">The sequence shown here is derived from an EMBL/GenBank/DDBJ whole genome shotgun (WGS) entry which is preliminary data.</text>
</comment>
<comment type="similarity">
    <text evidence="3">Belongs to the bacterial solute-binding protein SsuA/TauA family.</text>
</comment>
<reference evidence="11 12" key="1">
    <citation type="submission" date="2018-10" db="EMBL/GenBank/DDBJ databases">
        <title>Genomic Encyclopedia of Archaeal and Bacterial Type Strains, Phase II (KMG-II): from individual species to whole genera.</title>
        <authorList>
            <person name="Goeker M."/>
        </authorList>
    </citation>
    <scope>NUCLEOTIDE SEQUENCE [LARGE SCALE GENOMIC DNA]</scope>
    <source>
        <strain evidence="11 12">RP-AC37</strain>
    </source>
</reference>
<dbReference type="OrthoDB" id="506341at2"/>
<keyword evidence="12" id="KW-1185">Reference proteome</keyword>